<gene>
    <name evidence="2" type="ORF">AOC36_01220</name>
</gene>
<organism evidence="2 3">
    <name type="scientific">Erysipelothrix larvae</name>
    <dbReference type="NCBI Taxonomy" id="1514105"/>
    <lineage>
        <taxon>Bacteria</taxon>
        <taxon>Bacillati</taxon>
        <taxon>Bacillota</taxon>
        <taxon>Erysipelotrichia</taxon>
        <taxon>Erysipelotrichales</taxon>
        <taxon>Erysipelotrichaceae</taxon>
        <taxon>Erysipelothrix</taxon>
    </lineage>
</organism>
<proteinExistence type="predicted"/>
<dbReference type="Proteomes" id="UP000063781">
    <property type="component" value="Chromosome"/>
</dbReference>
<keyword evidence="3" id="KW-1185">Reference proteome</keyword>
<evidence type="ECO:0000313" key="2">
    <source>
        <dbReference type="EMBL" id="AMC92660.1"/>
    </source>
</evidence>
<name>A0A0X8GYB1_9FIRM</name>
<dbReference type="EMBL" id="CP013213">
    <property type="protein sequence ID" value="AMC92660.1"/>
    <property type="molecule type" value="Genomic_DNA"/>
</dbReference>
<dbReference type="AlphaFoldDB" id="A0A0X8GYB1"/>
<accession>A0A0X8GYB1</accession>
<feature type="transmembrane region" description="Helical" evidence="1">
    <location>
        <begin position="36"/>
        <end position="57"/>
    </location>
</feature>
<protein>
    <submittedName>
        <fullName evidence="2">Uncharacterized protein</fullName>
    </submittedName>
</protein>
<keyword evidence="1" id="KW-1133">Transmembrane helix</keyword>
<evidence type="ECO:0000313" key="3">
    <source>
        <dbReference type="Proteomes" id="UP000063781"/>
    </source>
</evidence>
<evidence type="ECO:0000256" key="1">
    <source>
        <dbReference type="SAM" id="Phobius"/>
    </source>
</evidence>
<sequence>MNKREIEFLKSSFETSDALVEKTKQRVQVAKKKQQVGFGFVLVMVLVVGLAIIQSMLPKGDEVQGIVGLPIEDSFIVPDAWQKDGSVSLMLDYQIEGLDDWFKHDIDAIVIAKVVDIGESRLSDELINVITDVSVEVLETVVGSVEGTLTVREIGFSAYTEMSQHSWYATREGGVYVLPLANEEEGWRIEYDLFVLFEIDENGNTDSHSNYEQFRKYNGAPYTTLINDIKAFMHE</sequence>
<dbReference type="RefSeq" id="WP_067630267.1">
    <property type="nucleotide sequence ID" value="NZ_CP013213.1"/>
</dbReference>
<dbReference type="KEGG" id="erl:AOC36_01220"/>
<keyword evidence="1" id="KW-0812">Transmembrane</keyword>
<reference evidence="2 3" key="1">
    <citation type="submission" date="2015-10" db="EMBL/GenBank/DDBJ databases">
        <title>Erysipelothrix larvae sp. LV19 isolated from the larval gut of the rhinoceros beetle, Trypoxylus dichotomus.</title>
        <authorList>
            <person name="Lim S."/>
            <person name="Kim B.-C."/>
        </authorList>
    </citation>
    <scope>NUCLEOTIDE SEQUENCE [LARGE SCALE GENOMIC DNA]</scope>
    <source>
        <strain evidence="2 3">LV19</strain>
    </source>
</reference>
<keyword evidence="1" id="KW-0472">Membrane</keyword>